<organism evidence="2 3">
    <name type="scientific">Luteimonas terrae</name>
    <dbReference type="NCBI Taxonomy" id="1530191"/>
    <lineage>
        <taxon>Bacteria</taxon>
        <taxon>Pseudomonadati</taxon>
        <taxon>Pseudomonadota</taxon>
        <taxon>Gammaproteobacteria</taxon>
        <taxon>Lysobacterales</taxon>
        <taxon>Lysobacteraceae</taxon>
        <taxon>Luteimonas</taxon>
    </lineage>
</organism>
<sequence>MHRTAQLLIQLLLPCAVLASGTAWAAGARNGVHPVGGEIVVLREVSSRNAVRPAPPGLALIVDPTPNRQLMPSLPGGELSDADFLALDTGHQVQGAMRGTGGIAAPVTQALTGTLGGGPNARDASGVQGAGTLGAATGGVSGMVTGATRNIGSHITGALSQMPFGQPANGGGP</sequence>
<dbReference type="Proteomes" id="UP000295543">
    <property type="component" value="Unassembled WGS sequence"/>
</dbReference>
<comment type="caution">
    <text evidence="2">The sequence shown here is derived from an EMBL/GenBank/DDBJ whole genome shotgun (WGS) entry which is preliminary data.</text>
</comment>
<gene>
    <name evidence="2" type="ORF">E2F49_15220</name>
</gene>
<evidence type="ECO:0000256" key="1">
    <source>
        <dbReference type="SAM" id="SignalP"/>
    </source>
</evidence>
<accession>A0A4R5U5T7</accession>
<evidence type="ECO:0000313" key="2">
    <source>
        <dbReference type="EMBL" id="TDK29107.1"/>
    </source>
</evidence>
<reference evidence="2 3" key="1">
    <citation type="submission" date="2019-03" db="EMBL/GenBank/DDBJ databases">
        <title>Luteimonas zhaokaii sp.nov., isolated from the rectal contents of Plateau pika in Yushu, Qinghai Province, China.</title>
        <authorList>
            <person name="Zhang G."/>
        </authorList>
    </citation>
    <scope>NUCLEOTIDE SEQUENCE [LARGE SCALE GENOMIC DNA]</scope>
    <source>
        <strain evidence="2 3">THG-MD21</strain>
    </source>
</reference>
<name>A0A4R5U5T7_9GAMM</name>
<proteinExistence type="predicted"/>
<dbReference type="AlphaFoldDB" id="A0A4R5U5T7"/>
<dbReference type="EMBL" id="SMTG01000008">
    <property type="protein sequence ID" value="TDK29107.1"/>
    <property type="molecule type" value="Genomic_DNA"/>
</dbReference>
<dbReference type="RefSeq" id="WP_133394679.1">
    <property type="nucleotide sequence ID" value="NZ_SMTG01000008.1"/>
</dbReference>
<evidence type="ECO:0000313" key="3">
    <source>
        <dbReference type="Proteomes" id="UP000295543"/>
    </source>
</evidence>
<keyword evidence="3" id="KW-1185">Reference proteome</keyword>
<dbReference type="OrthoDB" id="5975809at2"/>
<keyword evidence="1" id="KW-0732">Signal</keyword>
<protein>
    <submittedName>
        <fullName evidence="2">Uncharacterized protein</fullName>
    </submittedName>
</protein>
<feature type="chain" id="PRO_5020464082" evidence="1">
    <location>
        <begin position="26"/>
        <end position="173"/>
    </location>
</feature>
<feature type="signal peptide" evidence="1">
    <location>
        <begin position="1"/>
        <end position="25"/>
    </location>
</feature>